<evidence type="ECO:0000313" key="2">
    <source>
        <dbReference type="Proteomes" id="UP000821865"/>
    </source>
</evidence>
<protein>
    <submittedName>
        <fullName evidence="1">Uncharacterized protein</fullName>
    </submittedName>
</protein>
<dbReference type="Proteomes" id="UP000821865">
    <property type="component" value="Chromosome 3"/>
</dbReference>
<organism evidence="1 2">
    <name type="scientific">Dermacentor silvarum</name>
    <name type="common">Tick</name>
    <dbReference type="NCBI Taxonomy" id="543639"/>
    <lineage>
        <taxon>Eukaryota</taxon>
        <taxon>Metazoa</taxon>
        <taxon>Ecdysozoa</taxon>
        <taxon>Arthropoda</taxon>
        <taxon>Chelicerata</taxon>
        <taxon>Arachnida</taxon>
        <taxon>Acari</taxon>
        <taxon>Parasitiformes</taxon>
        <taxon>Ixodida</taxon>
        <taxon>Ixodoidea</taxon>
        <taxon>Ixodidae</taxon>
        <taxon>Rhipicephalinae</taxon>
        <taxon>Dermacentor</taxon>
    </lineage>
</organism>
<dbReference type="EMBL" id="CM023472">
    <property type="protein sequence ID" value="KAH7958900.1"/>
    <property type="molecule type" value="Genomic_DNA"/>
</dbReference>
<reference evidence="1" key="1">
    <citation type="submission" date="2020-05" db="EMBL/GenBank/DDBJ databases">
        <title>Large-scale comparative analyses of tick genomes elucidate their genetic diversity and vector capacities.</title>
        <authorList>
            <person name="Jia N."/>
            <person name="Wang J."/>
            <person name="Shi W."/>
            <person name="Du L."/>
            <person name="Sun Y."/>
            <person name="Zhan W."/>
            <person name="Jiang J."/>
            <person name="Wang Q."/>
            <person name="Zhang B."/>
            <person name="Ji P."/>
            <person name="Sakyi L.B."/>
            <person name="Cui X."/>
            <person name="Yuan T."/>
            <person name="Jiang B."/>
            <person name="Yang W."/>
            <person name="Lam T.T.-Y."/>
            <person name="Chang Q."/>
            <person name="Ding S."/>
            <person name="Wang X."/>
            <person name="Zhu J."/>
            <person name="Ruan X."/>
            <person name="Zhao L."/>
            <person name="Wei J."/>
            <person name="Que T."/>
            <person name="Du C."/>
            <person name="Cheng J."/>
            <person name="Dai P."/>
            <person name="Han X."/>
            <person name="Huang E."/>
            <person name="Gao Y."/>
            <person name="Liu J."/>
            <person name="Shao H."/>
            <person name="Ye R."/>
            <person name="Li L."/>
            <person name="Wei W."/>
            <person name="Wang X."/>
            <person name="Wang C."/>
            <person name="Yang T."/>
            <person name="Huo Q."/>
            <person name="Li W."/>
            <person name="Guo W."/>
            <person name="Chen H."/>
            <person name="Zhou L."/>
            <person name="Ni X."/>
            <person name="Tian J."/>
            <person name="Zhou Y."/>
            <person name="Sheng Y."/>
            <person name="Liu T."/>
            <person name="Pan Y."/>
            <person name="Xia L."/>
            <person name="Li J."/>
            <person name="Zhao F."/>
            <person name="Cao W."/>
        </authorList>
    </citation>
    <scope>NUCLEOTIDE SEQUENCE</scope>
    <source>
        <strain evidence="1">Dsil-2018</strain>
    </source>
</reference>
<name>A0ACB8D384_DERSI</name>
<gene>
    <name evidence="1" type="ORF">HPB49_006366</name>
</gene>
<keyword evidence="2" id="KW-1185">Reference proteome</keyword>
<proteinExistence type="predicted"/>
<comment type="caution">
    <text evidence="1">The sequence shown here is derived from an EMBL/GenBank/DDBJ whole genome shotgun (WGS) entry which is preliminary data.</text>
</comment>
<accession>A0ACB8D384</accession>
<sequence>MANLFKRFLTIFGYKLDRNSGASGKASAPPGFKEVSGESKAPASPGFKKASDETKSRRRSCAEHAQRPKPLLAHLLPLDERVRRPGPGLIPIVAYITSWCRNSHYRLDLAFRQWSSNSAPSALPSAGGKAISTIDALLSDEATPVWVQHQQLELVLAKQAELIEFDRAIQDTLTDADLEADLTTVFEYEEKVSFT</sequence>
<evidence type="ECO:0000313" key="1">
    <source>
        <dbReference type="EMBL" id="KAH7958900.1"/>
    </source>
</evidence>